<protein>
    <submittedName>
        <fullName evidence="2">Atp18 subunit J of the mitochondrial F1F0 ATP synthase</fullName>
    </submittedName>
</protein>
<keyword evidence="1" id="KW-0812">Transmembrane</keyword>
<feature type="transmembrane region" description="Helical" evidence="1">
    <location>
        <begin position="13"/>
        <end position="29"/>
    </location>
</feature>
<dbReference type="OrthoDB" id="5520611at2759"/>
<keyword evidence="1" id="KW-1133">Transmembrane helix</keyword>
<sequence>MALPKFPTPVLKVYWPFAAGAAVSYFLVWKGGNALQDTDEYINDPRHPRFQKGGKFIDLANKD</sequence>
<evidence type="ECO:0000313" key="2">
    <source>
        <dbReference type="EMBL" id="KAG7195951.1"/>
    </source>
</evidence>
<accession>A0A9P7VDI3</accession>
<name>A0A9P7VDI3_9ASCO</name>
<dbReference type="InterPro" id="IPR006995">
    <property type="entry name" value="ATP_synth_F0_jsu"/>
</dbReference>
<evidence type="ECO:0000313" key="3">
    <source>
        <dbReference type="Proteomes" id="UP000790833"/>
    </source>
</evidence>
<dbReference type="GO" id="GO:0045259">
    <property type="term" value="C:proton-transporting ATP synthase complex"/>
    <property type="evidence" value="ECO:0007669"/>
    <property type="project" value="InterPro"/>
</dbReference>
<keyword evidence="1" id="KW-0472">Membrane</keyword>
<reference evidence="2" key="1">
    <citation type="submission" date="2021-03" db="EMBL/GenBank/DDBJ databases">
        <authorList>
            <person name="Palmer J.M."/>
        </authorList>
    </citation>
    <scope>NUCLEOTIDE SEQUENCE</scope>
    <source>
        <strain evidence="2">ARV_011</strain>
    </source>
</reference>
<gene>
    <name evidence="2" type="primary">ATP18</name>
    <name evidence="2" type="ORF">KQ657_002337</name>
</gene>
<dbReference type="RefSeq" id="XP_043051496.1">
    <property type="nucleotide sequence ID" value="XM_043193108.1"/>
</dbReference>
<keyword evidence="3" id="KW-1185">Reference proteome</keyword>
<dbReference type="GO" id="GO:0046933">
    <property type="term" value="F:proton-transporting ATP synthase activity, rotational mechanism"/>
    <property type="evidence" value="ECO:0007669"/>
    <property type="project" value="TreeGrafter"/>
</dbReference>
<proteinExistence type="predicted"/>
<dbReference type="PANTHER" id="PTHR28060">
    <property type="entry name" value="ATP SYNTHASE SUBUNIT J, MITOCHONDRIAL"/>
    <property type="match status" value="1"/>
</dbReference>
<comment type="caution">
    <text evidence="2">The sequence shown here is derived from an EMBL/GenBank/DDBJ whole genome shotgun (WGS) entry which is preliminary data.</text>
</comment>
<dbReference type="Proteomes" id="UP000790833">
    <property type="component" value="Unassembled WGS sequence"/>
</dbReference>
<dbReference type="PANTHER" id="PTHR28060:SF1">
    <property type="entry name" value="ATP SYNTHASE SUBUNIT J, MITOCHONDRIAL"/>
    <property type="match status" value="1"/>
</dbReference>
<dbReference type="GeneID" id="66115711"/>
<organism evidence="2 3">
    <name type="scientific">Scheffersomyces spartinae</name>
    <dbReference type="NCBI Taxonomy" id="45513"/>
    <lineage>
        <taxon>Eukaryota</taxon>
        <taxon>Fungi</taxon>
        <taxon>Dikarya</taxon>
        <taxon>Ascomycota</taxon>
        <taxon>Saccharomycotina</taxon>
        <taxon>Pichiomycetes</taxon>
        <taxon>Debaryomycetaceae</taxon>
        <taxon>Scheffersomyces</taxon>
    </lineage>
</organism>
<dbReference type="Pfam" id="PF04911">
    <property type="entry name" value="ATP-synt_J"/>
    <property type="match status" value="1"/>
</dbReference>
<evidence type="ECO:0000256" key="1">
    <source>
        <dbReference type="SAM" id="Phobius"/>
    </source>
</evidence>
<dbReference type="EMBL" id="JAHMUF010000002">
    <property type="protein sequence ID" value="KAG7195951.1"/>
    <property type="molecule type" value="Genomic_DNA"/>
</dbReference>
<dbReference type="AlphaFoldDB" id="A0A9P7VDI3"/>